<dbReference type="CDD" id="cd02182">
    <property type="entry name" value="GH16_Strep_laminarinase_like"/>
    <property type="match status" value="1"/>
</dbReference>
<dbReference type="AlphaFoldDB" id="A0A2B7Y875"/>
<comment type="caution">
    <text evidence="3">The sequence shown here is derived from an EMBL/GenBank/DDBJ whole genome shotgun (WGS) entry which is preliminary data.</text>
</comment>
<name>A0A2B7Y875_POLH7</name>
<dbReference type="SUPFAM" id="SSF49899">
    <property type="entry name" value="Concanavalin A-like lectins/glucanases"/>
    <property type="match status" value="1"/>
</dbReference>
<dbReference type="OrthoDB" id="192832at2759"/>
<gene>
    <name evidence="3" type="ORF">AJ80_04856</name>
</gene>
<dbReference type="Pfam" id="PF26113">
    <property type="entry name" value="GH16_XgeA"/>
    <property type="match status" value="1"/>
</dbReference>
<keyword evidence="4" id="KW-1185">Reference proteome</keyword>
<evidence type="ECO:0000313" key="3">
    <source>
        <dbReference type="EMBL" id="PGH17400.1"/>
    </source>
</evidence>
<dbReference type="InterPro" id="IPR000757">
    <property type="entry name" value="Beta-glucanase-like"/>
</dbReference>
<dbReference type="InterPro" id="IPR013320">
    <property type="entry name" value="ConA-like_dom_sf"/>
</dbReference>
<dbReference type="GO" id="GO:0004553">
    <property type="term" value="F:hydrolase activity, hydrolyzing O-glycosyl compounds"/>
    <property type="evidence" value="ECO:0007669"/>
    <property type="project" value="InterPro"/>
</dbReference>
<organism evidence="3 4">
    <name type="scientific">Polytolypa hystricis (strain UAMH7299)</name>
    <dbReference type="NCBI Taxonomy" id="1447883"/>
    <lineage>
        <taxon>Eukaryota</taxon>
        <taxon>Fungi</taxon>
        <taxon>Dikarya</taxon>
        <taxon>Ascomycota</taxon>
        <taxon>Pezizomycotina</taxon>
        <taxon>Eurotiomycetes</taxon>
        <taxon>Eurotiomycetidae</taxon>
        <taxon>Onygenales</taxon>
        <taxon>Onygenales incertae sedis</taxon>
        <taxon>Polytolypa</taxon>
    </lineage>
</organism>
<dbReference type="PROSITE" id="PS51762">
    <property type="entry name" value="GH16_2"/>
    <property type="match status" value="1"/>
</dbReference>
<feature type="signal peptide" evidence="1">
    <location>
        <begin position="1"/>
        <end position="20"/>
    </location>
</feature>
<dbReference type="STRING" id="1447883.A0A2B7Y875"/>
<dbReference type="Proteomes" id="UP000224634">
    <property type="component" value="Unassembled WGS sequence"/>
</dbReference>
<dbReference type="InterPro" id="IPR050546">
    <property type="entry name" value="Glycosyl_Hydrlase_16"/>
</dbReference>
<feature type="domain" description="GH16" evidence="2">
    <location>
        <begin position="41"/>
        <end position="308"/>
    </location>
</feature>
<evidence type="ECO:0000313" key="4">
    <source>
        <dbReference type="Proteomes" id="UP000224634"/>
    </source>
</evidence>
<keyword evidence="1" id="KW-0732">Signal</keyword>
<dbReference type="PANTHER" id="PTHR10963:SF60">
    <property type="entry name" value="GRAM-NEGATIVE BACTERIA-BINDING PROTEIN 1-RELATED"/>
    <property type="match status" value="1"/>
</dbReference>
<dbReference type="PANTHER" id="PTHR10963">
    <property type="entry name" value="GLYCOSYL HYDROLASE-RELATED"/>
    <property type="match status" value="1"/>
</dbReference>
<dbReference type="EMBL" id="PDNA01000065">
    <property type="protein sequence ID" value="PGH17400.1"/>
    <property type="molecule type" value="Genomic_DNA"/>
</dbReference>
<dbReference type="GO" id="GO:0005975">
    <property type="term" value="P:carbohydrate metabolic process"/>
    <property type="evidence" value="ECO:0007669"/>
    <property type="project" value="InterPro"/>
</dbReference>
<accession>A0A2B7Y875</accession>
<proteinExistence type="predicted"/>
<sequence>MFVLITLIPAFLALGAFSLAIPNPSAFPAGFRKCLFYDDFSEWPWRSTPSPDRWTIDHGTSYPGGPPNWGTGEIQTYTSNRRNIRITPRGTLQITPHRDADGNWTSARIETTADYDFACPVGHRLRVEANIKLGDNPESKQLGIWPAFWTLGSDYRGNYWNWPGVGEVDILESMNGVDKLWHVVHCGAAPGGPCDEFNGISSTATFQRGVWHTVAWEVDRRHASLDPMDDKMSWFVDGKLTWSLTGSDVGDADAWEALTANKKMILLNVAVGGGFPDGVAGMKTPTEDTKGGKGASMEVDYVSVYSTA</sequence>
<feature type="chain" id="PRO_5012744607" description="GH16 domain-containing protein" evidence="1">
    <location>
        <begin position="21"/>
        <end position="308"/>
    </location>
</feature>
<evidence type="ECO:0000259" key="2">
    <source>
        <dbReference type="PROSITE" id="PS51762"/>
    </source>
</evidence>
<reference evidence="3 4" key="1">
    <citation type="submission" date="2017-10" db="EMBL/GenBank/DDBJ databases">
        <title>Comparative genomics in systemic dimorphic fungi from Ajellomycetaceae.</title>
        <authorList>
            <person name="Munoz J.F."/>
            <person name="Mcewen J.G."/>
            <person name="Clay O.K."/>
            <person name="Cuomo C.A."/>
        </authorList>
    </citation>
    <scope>NUCLEOTIDE SEQUENCE [LARGE SCALE GENOMIC DNA]</scope>
    <source>
        <strain evidence="3 4">UAMH7299</strain>
    </source>
</reference>
<protein>
    <recommendedName>
        <fullName evidence="2">GH16 domain-containing protein</fullName>
    </recommendedName>
</protein>
<evidence type="ECO:0000256" key="1">
    <source>
        <dbReference type="SAM" id="SignalP"/>
    </source>
</evidence>
<dbReference type="Gene3D" id="2.60.120.200">
    <property type="match status" value="1"/>
</dbReference>